<dbReference type="EMBL" id="CAEZXP010000006">
    <property type="protein sequence ID" value="CAB4705031.1"/>
    <property type="molecule type" value="Genomic_DNA"/>
</dbReference>
<organism evidence="7">
    <name type="scientific">freshwater metagenome</name>
    <dbReference type="NCBI Taxonomy" id="449393"/>
    <lineage>
        <taxon>unclassified sequences</taxon>
        <taxon>metagenomes</taxon>
        <taxon>ecological metagenomes</taxon>
    </lineage>
</organism>
<dbReference type="SMART" id="SM00387">
    <property type="entry name" value="HATPase_c"/>
    <property type="match status" value="1"/>
</dbReference>
<dbReference type="GO" id="GO:0000160">
    <property type="term" value="P:phosphorelay signal transduction system"/>
    <property type="evidence" value="ECO:0007669"/>
    <property type="project" value="UniProtKB-KW"/>
</dbReference>
<dbReference type="InterPro" id="IPR004358">
    <property type="entry name" value="Sig_transdc_His_kin-like_C"/>
</dbReference>
<dbReference type="PANTHER" id="PTHR43711:SF1">
    <property type="entry name" value="HISTIDINE KINASE 1"/>
    <property type="match status" value="1"/>
</dbReference>
<proteinExistence type="predicted"/>
<evidence type="ECO:0000256" key="4">
    <source>
        <dbReference type="ARBA" id="ARBA00022777"/>
    </source>
</evidence>
<dbReference type="AlphaFoldDB" id="A0A6J6PZV2"/>
<reference evidence="7" key="1">
    <citation type="submission" date="2020-05" db="EMBL/GenBank/DDBJ databases">
        <authorList>
            <person name="Chiriac C."/>
            <person name="Salcher M."/>
            <person name="Ghai R."/>
            <person name="Kavagutti S V."/>
        </authorList>
    </citation>
    <scope>NUCLEOTIDE SEQUENCE</scope>
</reference>
<evidence type="ECO:0000259" key="6">
    <source>
        <dbReference type="PROSITE" id="PS50109"/>
    </source>
</evidence>
<gene>
    <name evidence="7" type="ORF">UFOPK2399_01608</name>
</gene>
<sequence length="116" mass="12185">MQCAQHRQHVDALRIDQALSNLLENAFTHGSGDVVMSVTPDDEDVVFSVRDHGAGFPDGFGERAFDRFTRADEARSSTGTGLGLAIVAAIARAHGGEATIVPGAGGAEITLRIPRS</sequence>
<dbReference type="Gene3D" id="3.30.565.10">
    <property type="entry name" value="Histidine kinase-like ATPase, C-terminal domain"/>
    <property type="match status" value="1"/>
</dbReference>
<dbReference type="PRINTS" id="PR00344">
    <property type="entry name" value="BCTRLSENSOR"/>
</dbReference>
<keyword evidence="4" id="KW-0418">Kinase</keyword>
<dbReference type="PANTHER" id="PTHR43711">
    <property type="entry name" value="TWO-COMPONENT HISTIDINE KINASE"/>
    <property type="match status" value="1"/>
</dbReference>
<evidence type="ECO:0000256" key="1">
    <source>
        <dbReference type="ARBA" id="ARBA00000085"/>
    </source>
</evidence>
<dbReference type="GO" id="GO:0004673">
    <property type="term" value="F:protein histidine kinase activity"/>
    <property type="evidence" value="ECO:0007669"/>
    <property type="project" value="UniProtKB-EC"/>
</dbReference>
<keyword evidence="5" id="KW-0902">Two-component regulatory system</keyword>
<evidence type="ECO:0000256" key="2">
    <source>
        <dbReference type="ARBA" id="ARBA00012438"/>
    </source>
</evidence>
<dbReference type="SUPFAM" id="SSF55874">
    <property type="entry name" value="ATPase domain of HSP90 chaperone/DNA topoisomerase II/histidine kinase"/>
    <property type="match status" value="1"/>
</dbReference>
<dbReference type="InterPro" id="IPR050736">
    <property type="entry name" value="Sensor_HK_Regulatory"/>
</dbReference>
<evidence type="ECO:0000313" key="7">
    <source>
        <dbReference type="EMBL" id="CAB4705031.1"/>
    </source>
</evidence>
<dbReference type="InterPro" id="IPR005467">
    <property type="entry name" value="His_kinase_dom"/>
</dbReference>
<feature type="domain" description="Histidine kinase" evidence="6">
    <location>
        <begin position="11"/>
        <end position="116"/>
    </location>
</feature>
<dbReference type="PROSITE" id="PS50109">
    <property type="entry name" value="HIS_KIN"/>
    <property type="match status" value="1"/>
</dbReference>
<evidence type="ECO:0000256" key="5">
    <source>
        <dbReference type="ARBA" id="ARBA00023012"/>
    </source>
</evidence>
<dbReference type="EC" id="2.7.13.3" evidence="2"/>
<dbReference type="InterPro" id="IPR036890">
    <property type="entry name" value="HATPase_C_sf"/>
</dbReference>
<name>A0A6J6PZV2_9ZZZZ</name>
<dbReference type="InterPro" id="IPR003594">
    <property type="entry name" value="HATPase_dom"/>
</dbReference>
<protein>
    <recommendedName>
        <fullName evidence="2">histidine kinase</fullName>
        <ecNumber evidence="2">2.7.13.3</ecNumber>
    </recommendedName>
</protein>
<evidence type="ECO:0000256" key="3">
    <source>
        <dbReference type="ARBA" id="ARBA00022679"/>
    </source>
</evidence>
<comment type="catalytic activity">
    <reaction evidence="1">
        <text>ATP + protein L-histidine = ADP + protein N-phospho-L-histidine.</text>
        <dbReference type="EC" id="2.7.13.3"/>
    </reaction>
</comment>
<dbReference type="CDD" id="cd00075">
    <property type="entry name" value="HATPase"/>
    <property type="match status" value="1"/>
</dbReference>
<dbReference type="Pfam" id="PF02518">
    <property type="entry name" value="HATPase_c"/>
    <property type="match status" value="1"/>
</dbReference>
<accession>A0A6J6PZV2</accession>
<keyword evidence="3" id="KW-0808">Transferase</keyword>